<sequence>MASGNHSISTTSLTAITVLAFGVGAIAAGWAVGKVSTRGNAADWVAALSGVAAAIGAWFIGISANRYAREAHIQRLTEQARADRDAIETRIRRFNVVLMKVWRTGNLKLVANDALPTGYEGPMNLLGMLGAVEAVSHMLGTLKWSGEEVLLVNLPSQKMLDAIEGRVLGVHMALKLISLPEVGATYKPEEIELFRRQFGSLVAACLAAHGAAEALSPRLEARIQELEGDLRTVETELQMLRLSPGHA</sequence>
<keyword evidence="1" id="KW-0175">Coiled coil</keyword>
<evidence type="ECO:0000313" key="3">
    <source>
        <dbReference type="EMBL" id="OBU61233.1"/>
    </source>
</evidence>
<dbReference type="EMBL" id="LYVI01000006">
    <property type="protein sequence ID" value="OBU61233.1"/>
    <property type="molecule type" value="Genomic_DNA"/>
</dbReference>
<keyword evidence="2" id="KW-1133">Transmembrane helix</keyword>
<evidence type="ECO:0008006" key="5">
    <source>
        <dbReference type="Google" id="ProtNLM"/>
    </source>
</evidence>
<name>A0AAP7GRH9_STEMA</name>
<feature type="coiled-coil region" evidence="1">
    <location>
        <begin position="216"/>
        <end position="243"/>
    </location>
</feature>
<organism evidence="3 4">
    <name type="scientific">Stenotrophomonas maltophilia</name>
    <name type="common">Pseudomonas maltophilia</name>
    <name type="synonym">Xanthomonas maltophilia</name>
    <dbReference type="NCBI Taxonomy" id="40324"/>
    <lineage>
        <taxon>Bacteria</taxon>
        <taxon>Pseudomonadati</taxon>
        <taxon>Pseudomonadota</taxon>
        <taxon>Gammaproteobacteria</taxon>
        <taxon>Lysobacterales</taxon>
        <taxon>Lysobacteraceae</taxon>
        <taxon>Stenotrophomonas</taxon>
        <taxon>Stenotrophomonas maltophilia group</taxon>
    </lineage>
</organism>
<protein>
    <recommendedName>
        <fullName evidence="5">Transmembrane protein</fullName>
    </recommendedName>
</protein>
<keyword evidence="2" id="KW-0812">Transmembrane</keyword>
<evidence type="ECO:0000256" key="2">
    <source>
        <dbReference type="SAM" id="Phobius"/>
    </source>
</evidence>
<dbReference type="Proteomes" id="UP000092125">
    <property type="component" value="Unassembled WGS sequence"/>
</dbReference>
<gene>
    <name evidence="3" type="ORF">A9K56_11045</name>
</gene>
<dbReference type="RefSeq" id="WP_053515771.1">
    <property type="nucleotide sequence ID" value="NZ_CP120400.1"/>
</dbReference>
<evidence type="ECO:0000256" key="1">
    <source>
        <dbReference type="SAM" id="Coils"/>
    </source>
</evidence>
<proteinExistence type="predicted"/>
<evidence type="ECO:0000313" key="4">
    <source>
        <dbReference type="Proteomes" id="UP000092125"/>
    </source>
</evidence>
<comment type="caution">
    <text evidence="3">The sequence shown here is derived from an EMBL/GenBank/DDBJ whole genome shotgun (WGS) entry which is preliminary data.</text>
</comment>
<reference evidence="3 4" key="1">
    <citation type="submission" date="2016-05" db="EMBL/GenBank/DDBJ databases">
        <title>Draft Genome Sequences of Stenotrophomonas maltophilia Strains Sm32COP, Sm41DVV, Sm46PAILV, SmF3, SmF22, SmSOFb1 and SmCVFa1, Isolated from Different Manures, in France.</title>
        <authorList>
            <person name="Nazaret S."/>
            <person name="Bodilis J."/>
        </authorList>
    </citation>
    <scope>NUCLEOTIDE SEQUENCE [LARGE SCALE GENOMIC DNA]</scope>
    <source>
        <strain evidence="3 4">Sm41DVV</strain>
    </source>
</reference>
<dbReference type="AlphaFoldDB" id="A0AAP7GRH9"/>
<feature type="transmembrane region" description="Helical" evidence="2">
    <location>
        <begin position="12"/>
        <end position="32"/>
    </location>
</feature>
<feature type="transmembrane region" description="Helical" evidence="2">
    <location>
        <begin position="44"/>
        <end position="65"/>
    </location>
</feature>
<accession>A0AAP7GRH9</accession>
<keyword evidence="2" id="KW-0472">Membrane</keyword>